<keyword evidence="5" id="KW-0560">Oxidoreductase</keyword>
<proteinExistence type="inferred from homology"/>
<evidence type="ECO:0000259" key="7">
    <source>
        <dbReference type="Pfam" id="PF05199"/>
    </source>
</evidence>
<dbReference type="InterPro" id="IPR051473">
    <property type="entry name" value="P2Ox-like"/>
</dbReference>
<dbReference type="EMBL" id="JAFKCS010000001">
    <property type="protein sequence ID" value="MBN7818420.1"/>
    <property type="molecule type" value="Genomic_DNA"/>
</dbReference>
<dbReference type="SUPFAM" id="SSF51905">
    <property type="entry name" value="FAD/NAD(P)-binding domain"/>
    <property type="match status" value="1"/>
</dbReference>
<comment type="caution">
    <text evidence="8">The sequence shown here is derived from an EMBL/GenBank/DDBJ whole genome shotgun (WGS) entry which is preliminary data.</text>
</comment>
<feature type="domain" description="Glucose-methanol-choline oxidoreductase N-terminal" evidence="6">
    <location>
        <begin position="26"/>
        <end position="346"/>
    </location>
</feature>
<keyword evidence="3" id="KW-0285">Flavoprotein</keyword>
<evidence type="ECO:0000256" key="1">
    <source>
        <dbReference type="ARBA" id="ARBA00001974"/>
    </source>
</evidence>
<keyword evidence="4" id="KW-0274">FAD</keyword>
<evidence type="ECO:0000313" key="8">
    <source>
        <dbReference type="EMBL" id="MBN7818420.1"/>
    </source>
</evidence>
<keyword evidence="9" id="KW-1185">Reference proteome</keyword>
<dbReference type="Proteomes" id="UP000663992">
    <property type="component" value="Unassembled WGS sequence"/>
</dbReference>
<evidence type="ECO:0000259" key="6">
    <source>
        <dbReference type="Pfam" id="PF00732"/>
    </source>
</evidence>
<accession>A0ABS3CMW2</accession>
<organism evidence="8 9">
    <name type="scientific">Bowmanella yangjiangensis</name>
    <dbReference type="NCBI Taxonomy" id="2811230"/>
    <lineage>
        <taxon>Bacteria</taxon>
        <taxon>Pseudomonadati</taxon>
        <taxon>Pseudomonadota</taxon>
        <taxon>Gammaproteobacteria</taxon>
        <taxon>Alteromonadales</taxon>
        <taxon>Alteromonadaceae</taxon>
        <taxon>Bowmanella</taxon>
    </lineage>
</organism>
<protein>
    <submittedName>
        <fullName evidence="8">GMC family oxidoreductase</fullName>
    </submittedName>
</protein>
<evidence type="ECO:0000256" key="4">
    <source>
        <dbReference type="ARBA" id="ARBA00022827"/>
    </source>
</evidence>
<comment type="cofactor">
    <cofactor evidence="1">
        <name>FAD</name>
        <dbReference type="ChEBI" id="CHEBI:57692"/>
    </cofactor>
</comment>
<dbReference type="PANTHER" id="PTHR42784:SF1">
    <property type="entry name" value="PYRANOSE 2-OXIDASE"/>
    <property type="match status" value="1"/>
</dbReference>
<dbReference type="SUPFAM" id="SSF54373">
    <property type="entry name" value="FAD-linked reductases, C-terminal domain"/>
    <property type="match status" value="1"/>
</dbReference>
<evidence type="ECO:0000313" key="9">
    <source>
        <dbReference type="Proteomes" id="UP000663992"/>
    </source>
</evidence>
<dbReference type="InterPro" id="IPR007867">
    <property type="entry name" value="GMC_OxRtase_C"/>
</dbReference>
<dbReference type="Pfam" id="PF05199">
    <property type="entry name" value="GMC_oxred_C"/>
    <property type="match status" value="1"/>
</dbReference>
<dbReference type="InterPro" id="IPR036188">
    <property type="entry name" value="FAD/NAD-bd_sf"/>
</dbReference>
<reference evidence="8 9" key="1">
    <citation type="submission" date="2021-03" db="EMBL/GenBank/DDBJ databases">
        <title>novel species isolated from a fishpond in China.</title>
        <authorList>
            <person name="Lu H."/>
            <person name="Cai Z."/>
        </authorList>
    </citation>
    <scope>NUCLEOTIDE SEQUENCE [LARGE SCALE GENOMIC DNA]</scope>
    <source>
        <strain evidence="8 9">Y57</strain>
    </source>
</reference>
<evidence type="ECO:0000256" key="5">
    <source>
        <dbReference type="ARBA" id="ARBA00023002"/>
    </source>
</evidence>
<comment type="similarity">
    <text evidence="2">Belongs to the GMC oxidoreductase family.</text>
</comment>
<evidence type="ECO:0000256" key="2">
    <source>
        <dbReference type="ARBA" id="ARBA00010790"/>
    </source>
</evidence>
<name>A0ABS3CMW2_9ALTE</name>
<gene>
    <name evidence="8" type="ORF">J0A65_01015</name>
</gene>
<feature type="domain" description="Glucose-methanol-choline oxidoreductase C-terminal" evidence="7">
    <location>
        <begin position="438"/>
        <end position="557"/>
    </location>
</feature>
<evidence type="ECO:0000256" key="3">
    <source>
        <dbReference type="ARBA" id="ARBA00022630"/>
    </source>
</evidence>
<dbReference type="InterPro" id="IPR000172">
    <property type="entry name" value="GMC_OxRdtase_N"/>
</dbReference>
<dbReference type="Gene3D" id="3.50.50.60">
    <property type="entry name" value="FAD/NAD(P)-binding domain"/>
    <property type="match status" value="2"/>
</dbReference>
<dbReference type="PANTHER" id="PTHR42784">
    <property type="entry name" value="PYRANOSE 2-OXIDASE"/>
    <property type="match status" value="1"/>
</dbReference>
<sequence length="574" mass="63957">MQENIVQSTDDEFDVLIVGSGVTGGWAAKEFCEAGFKTLLIERGRLVEHRKDYTTEGKGPWEYPTRTVAENLLVDQTQAIQKQCYAFNDTSKHFFGNDRDLPYSTEPGTSFSWIRANQLGGKSLLWARQTFRFSEYDFTANAKDNQGIDWPIRYQDLAPWYDYVETFAGISAAQDNLPQLPDSIAQPAFELTKPELDFQTSLAEHFPDKPMVVGRCAHLTQPSKIQLELGRVTCQARSECYRGCSFGAYFSTQSATLPAAARTGNLHIAPNSVVHSLIYDDAKQRVTGVRVVDNDNLSQREYRGKIVFLCASTLGSTQVLLNSTSKRFPNGLANSSGVLGRYLMDHNYNAWASARIPGYEDEYYRGRRPTGIYIPNSHFEPSRYHKDFKRGYAIAGGATRGSWQGMSQQDGFGADFKQRLTQAGPWQIWMGAQGEMLPQADNQVGLHPSKKDKWGIPQLHFNCKWSDNELSMMQHAAETMHKMLATAGFESIRSQATTAPPGLAIHEVGTARMGNDPKQSVLNKYNQAHDVPNLFVTDGASFCSSGVVNPTLTFMALTARAAHYAIDQVKSGRL</sequence>
<dbReference type="RefSeq" id="WP_206592247.1">
    <property type="nucleotide sequence ID" value="NZ_JAFKCS010000001.1"/>
</dbReference>
<dbReference type="Pfam" id="PF00732">
    <property type="entry name" value="GMC_oxred_N"/>
    <property type="match status" value="1"/>
</dbReference>